<keyword evidence="2" id="KW-1185">Reference proteome</keyword>
<feature type="non-terminal residue" evidence="1">
    <location>
        <position position="1"/>
    </location>
</feature>
<proteinExistence type="predicted"/>
<comment type="caution">
    <text evidence="1">The sequence shown here is derived from an EMBL/GenBank/DDBJ whole genome shotgun (WGS) entry which is preliminary data.</text>
</comment>
<dbReference type="EMBL" id="CAJVQB010042854">
    <property type="protein sequence ID" value="CAG8830721.1"/>
    <property type="molecule type" value="Genomic_DNA"/>
</dbReference>
<reference evidence="1 2" key="1">
    <citation type="submission" date="2021-06" db="EMBL/GenBank/DDBJ databases">
        <authorList>
            <person name="Kallberg Y."/>
            <person name="Tangrot J."/>
            <person name="Rosling A."/>
        </authorList>
    </citation>
    <scope>NUCLEOTIDE SEQUENCE [LARGE SCALE GENOMIC DNA]</scope>
    <source>
        <strain evidence="1 2">120-4 pot B 10/14</strain>
    </source>
</reference>
<feature type="non-terminal residue" evidence="1">
    <location>
        <position position="64"/>
    </location>
</feature>
<evidence type="ECO:0000313" key="1">
    <source>
        <dbReference type="EMBL" id="CAG8830721.1"/>
    </source>
</evidence>
<organism evidence="1 2">
    <name type="scientific">Gigaspora margarita</name>
    <dbReference type="NCBI Taxonomy" id="4874"/>
    <lineage>
        <taxon>Eukaryota</taxon>
        <taxon>Fungi</taxon>
        <taxon>Fungi incertae sedis</taxon>
        <taxon>Mucoromycota</taxon>
        <taxon>Glomeromycotina</taxon>
        <taxon>Glomeromycetes</taxon>
        <taxon>Diversisporales</taxon>
        <taxon>Gigasporaceae</taxon>
        <taxon>Gigaspora</taxon>
    </lineage>
</organism>
<name>A0ABN7WG85_GIGMA</name>
<dbReference type="Proteomes" id="UP000789901">
    <property type="component" value="Unassembled WGS sequence"/>
</dbReference>
<evidence type="ECO:0000313" key="2">
    <source>
        <dbReference type="Proteomes" id="UP000789901"/>
    </source>
</evidence>
<accession>A0ABN7WG85</accession>
<sequence length="64" mass="7391">ANNETSLENLFNDSTILLIEEVFDLETKENSESFVINTIQANFLDNLDYDPCDVLDNFLECEKQ</sequence>
<protein>
    <submittedName>
        <fullName evidence="1">1938_t:CDS:1</fullName>
    </submittedName>
</protein>
<gene>
    <name evidence="1" type="ORF">GMARGA_LOCUS30421</name>
</gene>